<dbReference type="SUPFAM" id="SSF88946">
    <property type="entry name" value="Sigma2 domain of RNA polymerase sigma factors"/>
    <property type="match status" value="1"/>
</dbReference>
<dbReference type="Gene3D" id="1.10.10.10">
    <property type="entry name" value="Winged helix-like DNA-binding domain superfamily/Winged helix DNA-binding domain"/>
    <property type="match status" value="1"/>
</dbReference>
<keyword evidence="5 6" id="KW-0804">Transcription</keyword>
<dbReference type="Proteomes" id="UP000184485">
    <property type="component" value="Unassembled WGS sequence"/>
</dbReference>
<keyword evidence="2 6" id="KW-0805">Transcription regulation</keyword>
<dbReference type="SUPFAM" id="SSF88659">
    <property type="entry name" value="Sigma3 and sigma4 domains of RNA polymerase sigma factors"/>
    <property type="match status" value="1"/>
</dbReference>
<feature type="domain" description="RNA polymerase sigma-70 region 2" evidence="7">
    <location>
        <begin position="6"/>
        <end position="71"/>
    </location>
</feature>
<dbReference type="AlphaFoldDB" id="A0A1M5LJP3"/>
<dbReference type="InterPro" id="IPR036388">
    <property type="entry name" value="WH-like_DNA-bd_sf"/>
</dbReference>
<evidence type="ECO:0000259" key="8">
    <source>
        <dbReference type="Pfam" id="PF08281"/>
    </source>
</evidence>
<dbReference type="InterPro" id="IPR014284">
    <property type="entry name" value="RNA_pol_sigma-70_dom"/>
</dbReference>
<dbReference type="GO" id="GO:0006352">
    <property type="term" value="P:DNA-templated transcription initiation"/>
    <property type="evidence" value="ECO:0007669"/>
    <property type="project" value="InterPro"/>
</dbReference>
<dbReference type="Gene3D" id="1.10.1740.10">
    <property type="match status" value="1"/>
</dbReference>
<dbReference type="GO" id="GO:0003677">
    <property type="term" value="F:DNA binding"/>
    <property type="evidence" value="ECO:0007669"/>
    <property type="project" value="UniProtKB-KW"/>
</dbReference>
<dbReference type="RefSeq" id="WP_073057872.1">
    <property type="nucleotide sequence ID" value="NZ_FQUP01000006.1"/>
</dbReference>
<comment type="similarity">
    <text evidence="1 6">Belongs to the sigma-70 factor family. ECF subfamily.</text>
</comment>
<dbReference type="InterPro" id="IPR013325">
    <property type="entry name" value="RNA_pol_sigma_r2"/>
</dbReference>
<evidence type="ECO:0000256" key="3">
    <source>
        <dbReference type="ARBA" id="ARBA00023082"/>
    </source>
</evidence>
<dbReference type="PANTHER" id="PTHR43133:SF25">
    <property type="entry name" value="RNA POLYMERASE SIGMA FACTOR RFAY-RELATED"/>
    <property type="match status" value="1"/>
</dbReference>
<dbReference type="EMBL" id="FQUP01000006">
    <property type="protein sequence ID" value="SHG65248.1"/>
    <property type="molecule type" value="Genomic_DNA"/>
</dbReference>
<dbReference type="InterPro" id="IPR039425">
    <property type="entry name" value="RNA_pol_sigma-70-like"/>
</dbReference>
<evidence type="ECO:0000256" key="2">
    <source>
        <dbReference type="ARBA" id="ARBA00023015"/>
    </source>
</evidence>
<dbReference type="InterPro" id="IPR007627">
    <property type="entry name" value="RNA_pol_sigma70_r2"/>
</dbReference>
<dbReference type="Pfam" id="PF04542">
    <property type="entry name" value="Sigma70_r2"/>
    <property type="match status" value="1"/>
</dbReference>
<reference evidence="9 10" key="1">
    <citation type="submission" date="2016-11" db="EMBL/GenBank/DDBJ databases">
        <authorList>
            <person name="Jaros S."/>
            <person name="Januszkiewicz K."/>
            <person name="Wedrychowicz H."/>
        </authorList>
    </citation>
    <scope>NUCLEOTIDE SEQUENCE [LARGE SCALE GENOMIC DNA]</scope>
    <source>
        <strain evidence="9 10">DSM 19436</strain>
    </source>
</reference>
<protein>
    <recommendedName>
        <fullName evidence="6">RNA polymerase sigma factor</fullName>
    </recommendedName>
</protein>
<keyword evidence="10" id="KW-1185">Reference proteome</keyword>
<dbReference type="OrthoDB" id="9803470at2"/>
<accession>A0A1M5LJP3</accession>
<evidence type="ECO:0000259" key="7">
    <source>
        <dbReference type="Pfam" id="PF04542"/>
    </source>
</evidence>
<feature type="domain" description="RNA polymerase sigma factor 70 region 4 type 2" evidence="8">
    <location>
        <begin position="97"/>
        <end position="149"/>
    </location>
</feature>
<organism evidence="9 10">
    <name type="scientific">Kaistia soli DSM 19436</name>
    <dbReference type="NCBI Taxonomy" id="1122133"/>
    <lineage>
        <taxon>Bacteria</taxon>
        <taxon>Pseudomonadati</taxon>
        <taxon>Pseudomonadota</taxon>
        <taxon>Alphaproteobacteria</taxon>
        <taxon>Hyphomicrobiales</taxon>
        <taxon>Kaistiaceae</taxon>
        <taxon>Kaistia</taxon>
    </lineage>
</organism>
<dbReference type="PROSITE" id="PS01063">
    <property type="entry name" value="SIGMA70_ECF"/>
    <property type="match status" value="1"/>
</dbReference>
<dbReference type="NCBIfam" id="TIGR02937">
    <property type="entry name" value="sigma70-ECF"/>
    <property type="match status" value="1"/>
</dbReference>
<dbReference type="InterPro" id="IPR013324">
    <property type="entry name" value="RNA_pol_sigma_r3/r4-like"/>
</dbReference>
<keyword evidence="3 6" id="KW-0731">Sigma factor</keyword>
<gene>
    <name evidence="9" type="ORF">SAMN02745157_4617</name>
</gene>
<evidence type="ECO:0000256" key="4">
    <source>
        <dbReference type="ARBA" id="ARBA00023125"/>
    </source>
</evidence>
<sequence>MKNELVEALPMLRAFARSLSGNRDRADDLVQETVMRALANRDKFQEGTNLHAWLVTILRNQYYSEVRKRRREVEDAEGTHASRLSDIPAQPGHLELDDFLRAMRLLPDEQREALVLIGASGFSYEEAAEICGVRIGTVKSRVSRARARLEEIMNGGVDLPGGDSAEKSALEIADAMRLRA</sequence>
<dbReference type="STRING" id="1122133.SAMN02745157_4617"/>
<keyword evidence="4 6" id="KW-0238">DNA-binding</keyword>
<dbReference type="NCBIfam" id="NF009199">
    <property type="entry name" value="PRK12547.1"/>
    <property type="match status" value="1"/>
</dbReference>
<name>A0A1M5LJP3_9HYPH</name>
<evidence type="ECO:0000313" key="10">
    <source>
        <dbReference type="Proteomes" id="UP000184485"/>
    </source>
</evidence>
<evidence type="ECO:0000256" key="6">
    <source>
        <dbReference type="RuleBase" id="RU000716"/>
    </source>
</evidence>
<dbReference type="PANTHER" id="PTHR43133">
    <property type="entry name" value="RNA POLYMERASE ECF-TYPE SIGMA FACTO"/>
    <property type="match status" value="1"/>
</dbReference>
<proteinExistence type="inferred from homology"/>
<dbReference type="GO" id="GO:0016987">
    <property type="term" value="F:sigma factor activity"/>
    <property type="evidence" value="ECO:0007669"/>
    <property type="project" value="UniProtKB-KW"/>
</dbReference>
<dbReference type="CDD" id="cd06171">
    <property type="entry name" value="Sigma70_r4"/>
    <property type="match status" value="1"/>
</dbReference>
<evidence type="ECO:0000256" key="5">
    <source>
        <dbReference type="ARBA" id="ARBA00023163"/>
    </source>
</evidence>
<dbReference type="InterPro" id="IPR000838">
    <property type="entry name" value="RNA_pol_sigma70_ECF_CS"/>
</dbReference>
<dbReference type="Pfam" id="PF08281">
    <property type="entry name" value="Sigma70_r4_2"/>
    <property type="match status" value="1"/>
</dbReference>
<evidence type="ECO:0000256" key="1">
    <source>
        <dbReference type="ARBA" id="ARBA00010641"/>
    </source>
</evidence>
<evidence type="ECO:0000313" key="9">
    <source>
        <dbReference type="EMBL" id="SHG65248.1"/>
    </source>
</evidence>
<dbReference type="InterPro" id="IPR013249">
    <property type="entry name" value="RNA_pol_sigma70_r4_t2"/>
</dbReference>